<organism evidence="1 2">
    <name type="scientific">Saccharibacillus sacchari</name>
    <dbReference type="NCBI Taxonomy" id="456493"/>
    <lineage>
        <taxon>Bacteria</taxon>
        <taxon>Bacillati</taxon>
        <taxon>Bacillota</taxon>
        <taxon>Bacilli</taxon>
        <taxon>Bacillales</taxon>
        <taxon>Paenibacillaceae</taxon>
        <taxon>Saccharibacillus</taxon>
    </lineage>
</organism>
<keyword evidence="2" id="KW-1185">Reference proteome</keyword>
<dbReference type="EMBL" id="JBBKAR010000018">
    <property type="protein sequence ID" value="MEJ8303450.1"/>
    <property type="molecule type" value="Genomic_DNA"/>
</dbReference>
<evidence type="ECO:0000313" key="2">
    <source>
        <dbReference type="Proteomes" id="UP001380953"/>
    </source>
</evidence>
<accession>A0ACC6P941</accession>
<dbReference type="Proteomes" id="UP001380953">
    <property type="component" value="Unassembled WGS sequence"/>
</dbReference>
<sequence length="257" mass="28573">MKFVFDLDGTICYRGEPLGVNMIACLDRLIEDRHEVVFASARPIRDLLPVLPPHLHGCALIGGNGSFVHTGGRQVFVAFFDADTAQSLLSLVDEHRADYLIDGDWHYSFSGDENHPIRRNLDPHGLAQNLPTASLGKIAKVVILRSQDSERLRASLERLPVVVSEHGTEQILDISPTGIDKWNGLRRAGLRSGEFIAFGNDANDMPMFRRAARSVCVGEHAGLRPLSTDCVLCDEETVIRKIDELRLELQNRLPFPS</sequence>
<gene>
    <name evidence="1" type="ORF">WKI47_05905</name>
</gene>
<evidence type="ECO:0000313" key="1">
    <source>
        <dbReference type="EMBL" id="MEJ8303450.1"/>
    </source>
</evidence>
<keyword evidence="1" id="KW-0378">Hydrolase</keyword>
<name>A0ACC6P941_9BACL</name>
<reference evidence="1" key="1">
    <citation type="submission" date="2024-03" db="EMBL/GenBank/DDBJ databases">
        <title>Whole genome sequecning of epiphytes from Marcgravia umbellata leaves.</title>
        <authorList>
            <person name="Kumar G."/>
            <person name="Savka M.A."/>
        </authorList>
    </citation>
    <scope>NUCLEOTIDE SEQUENCE</scope>
    <source>
        <strain evidence="1">RIT_BL5</strain>
    </source>
</reference>
<protein>
    <submittedName>
        <fullName evidence="1">HAD-IIB family hydrolase</fullName>
    </submittedName>
</protein>
<proteinExistence type="predicted"/>
<comment type="caution">
    <text evidence="1">The sequence shown here is derived from an EMBL/GenBank/DDBJ whole genome shotgun (WGS) entry which is preliminary data.</text>
</comment>